<comment type="subunit">
    <text evidence="6">Heterodimer of SbcC and SbcD.</text>
</comment>
<evidence type="ECO:0000256" key="5">
    <source>
        <dbReference type="ARBA" id="ARBA00022839"/>
    </source>
</evidence>
<evidence type="ECO:0000256" key="3">
    <source>
        <dbReference type="ARBA" id="ARBA00022722"/>
    </source>
</evidence>
<dbReference type="InterPro" id="IPR041796">
    <property type="entry name" value="Mre11_N"/>
</dbReference>
<dbReference type="NCBIfam" id="TIGR00619">
    <property type="entry name" value="sbcd"/>
    <property type="match status" value="1"/>
</dbReference>
<dbReference type="GO" id="GO:0004519">
    <property type="term" value="F:endonuclease activity"/>
    <property type="evidence" value="ECO:0007669"/>
    <property type="project" value="UniProtKB-KW"/>
</dbReference>
<gene>
    <name evidence="6" type="primary">sbcD</name>
    <name evidence="8" type="ORF">DesyoDRAFT_1073</name>
</gene>
<dbReference type="eggNOG" id="COG0420">
    <property type="taxonomic scope" value="Bacteria"/>
</dbReference>
<dbReference type="InterPro" id="IPR050535">
    <property type="entry name" value="DNA_Repair-Maintenance_Comp"/>
</dbReference>
<keyword evidence="3 6" id="KW-0540">Nuclease</keyword>
<keyword evidence="5 6" id="KW-0269">Exonuclease</keyword>
<dbReference type="PROSITE" id="PS00018">
    <property type="entry name" value="EF_HAND_1"/>
    <property type="match status" value="1"/>
</dbReference>
<sequence>MKLLHCGDIHLGSGLQYGKDDESGMNSRLRDWLETMVKIKNIAVEQDVDAVVFAGDAFKDRKPTPQLLSYFISWLKSFNPIPVVMIVGNHDLNGDGSIGPVDLIGSLGIAYTSNKPEILKVPTKSGILQVVTMPTFSKSTFLQQDEFKDTPIDELNSIMADKAGQIIRYLADQLDPKLHSILTLHGTVSGSINGSERSMMMAQEPIFALHDVALPQFDYVALAHVHRHQVIYTPPDQPPVAYSGSIERVDFGEMEPKGVIIADLELYSLEFVDLNTRPFVQINLTPDDIPDVTGAVVKVTIKTDVDTAKSISAAQITKQLYAAGASFVAGVQIEVERETRARDAEMTEHVSIPEAIGRYFEQQPDLKSRKERLMTKVGELEVVA</sequence>
<comment type="function">
    <text evidence="6">SbcCD cleaves DNA hairpin structures. These structures can inhibit DNA replication and are intermediates in certain DNA recombination reactions. The complex acts as a 3'-&gt;5' double strand exonuclease that can open hairpins. It also has a 5' single-strand endonuclease activity.</text>
</comment>
<dbReference type="EMBL" id="CM001441">
    <property type="protein sequence ID" value="EHQ88244.1"/>
    <property type="molecule type" value="Genomic_DNA"/>
</dbReference>
<dbReference type="OrthoDB" id="9773856at2"/>
<dbReference type="GO" id="GO:0008408">
    <property type="term" value="F:3'-5' exonuclease activity"/>
    <property type="evidence" value="ECO:0007669"/>
    <property type="project" value="InterPro"/>
</dbReference>
<dbReference type="CDD" id="cd00840">
    <property type="entry name" value="MPP_Mre11_N"/>
    <property type="match status" value="1"/>
</dbReference>
<keyword evidence="9" id="KW-1185">Reference proteome</keyword>
<dbReference type="SUPFAM" id="SSF56300">
    <property type="entry name" value="Metallo-dependent phosphatases"/>
    <property type="match status" value="1"/>
</dbReference>
<dbReference type="InterPro" id="IPR018247">
    <property type="entry name" value="EF_Hand_1_Ca_BS"/>
</dbReference>
<comment type="similarity">
    <text evidence="1 6">Belongs to the SbcD family.</text>
</comment>
<dbReference type="PANTHER" id="PTHR30337">
    <property type="entry name" value="COMPONENT OF ATP-DEPENDENT DSDNA EXONUCLEASE"/>
    <property type="match status" value="1"/>
</dbReference>
<dbReference type="Gene3D" id="3.60.21.10">
    <property type="match status" value="1"/>
</dbReference>
<dbReference type="STRING" id="768710.DesyoDRAFT_1073"/>
<evidence type="ECO:0000256" key="1">
    <source>
        <dbReference type="ARBA" id="ARBA00010555"/>
    </source>
</evidence>
<dbReference type="GO" id="GO:0006260">
    <property type="term" value="P:DNA replication"/>
    <property type="evidence" value="ECO:0007669"/>
    <property type="project" value="UniProtKB-KW"/>
</dbReference>
<keyword evidence="6" id="KW-0255">Endonuclease</keyword>
<evidence type="ECO:0000313" key="9">
    <source>
        <dbReference type="Proteomes" id="UP000005104"/>
    </source>
</evidence>
<dbReference type="InterPro" id="IPR029052">
    <property type="entry name" value="Metallo-depent_PP-like"/>
</dbReference>
<organism evidence="8 9">
    <name type="scientific">Desulfosporosinus youngiae DSM 17734</name>
    <dbReference type="NCBI Taxonomy" id="768710"/>
    <lineage>
        <taxon>Bacteria</taxon>
        <taxon>Bacillati</taxon>
        <taxon>Bacillota</taxon>
        <taxon>Clostridia</taxon>
        <taxon>Eubacteriales</taxon>
        <taxon>Desulfitobacteriaceae</taxon>
        <taxon>Desulfosporosinus</taxon>
    </lineage>
</organism>
<name>H5Y246_9FIRM</name>
<dbReference type="Proteomes" id="UP000005104">
    <property type="component" value="Chromosome"/>
</dbReference>
<protein>
    <recommendedName>
        <fullName evidence="2 6">Nuclease SbcCD subunit D</fullName>
    </recommendedName>
</protein>
<accession>H5Y246</accession>
<evidence type="ECO:0000256" key="2">
    <source>
        <dbReference type="ARBA" id="ARBA00013365"/>
    </source>
</evidence>
<feature type="domain" description="Calcineurin-like phosphoesterase" evidence="7">
    <location>
        <begin position="1"/>
        <end position="226"/>
    </location>
</feature>
<evidence type="ECO:0000313" key="8">
    <source>
        <dbReference type="EMBL" id="EHQ88244.1"/>
    </source>
</evidence>
<evidence type="ECO:0000259" key="7">
    <source>
        <dbReference type="Pfam" id="PF00149"/>
    </source>
</evidence>
<dbReference type="AlphaFoldDB" id="H5Y246"/>
<evidence type="ECO:0000256" key="4">
    <source>
        <dbReference type="ARBA" id="ARBA00022801"/>
    </source>
</evidence>
<proteinExistence type="inferred from homology"/>
<dbReference type="GO" id="GO:0006310">
    <property type="term" value="P:DNA recombination"/>
    <property type="evidence" value="ECO:0007669"/>
    <property type="project" value="UniProtKB-KW"/>
</dbReference>
<dbReference type="InterPro" id="IPR004843">
    <property type="entry name" value="Calcineurin-like_PHP"/>
</dbReference>
<dbReference type="Pfam" id="PF00149">
    <property type="entry name" value="Metallophos"/>
    <property type="match status" value="1"/>
</dbReference>
<keyword evidence="4 6" id="KW-0378">Hydrolase</keyword>
<dbReference type="PANTHER" id="PTHR30337:SF0">
    <property type="entry name" value="NUCLEASE SBCCD SUBUNIT D"/>
    <property type="match status" value="1"/>
</dbReference>
<evidence type="ECO:0000256" key="6">
    <source>
        <dbReference type="RuleBase" id="RU363069"/>
    </source>
</evidence>
<dbReference type="InterPro" id="IPR004593">
    <property type="entry name" value="SbcD"/>
</dbReference>
<dbReference type="HOGENOM" id="CLU_038682_0_0_9"/>
<dbReference type="RefSeq" id="WP_007780367.1">
    <property type="nucleotide sequence ID" value="NZ_CM001441.1"/>
</dbReference>
<keyword evidence="6" id="KW-0233">DNA recombination</keyword>
<keyword evidence="6" id="KW-0235">DNA replication</keyword>
<reference evidence="8 9" key="1">
    <citation type="submission" date="2011-11" db="EMBL/GenBank/DDBJ databases">
        <title>The Noncontiguous Finished genome of Desulfosporosinus youngiae DSM 17734.</title>
        <authorList>
            <consortium name="US DOE Joint Genome Institute (JGI-PGF)"/>
            <person name="Lucas S."/>
            <person name="Han J."/>
            <person name="Lapidus A."/>
            <person name="Cheng J.-F."/>
            <person name="Goodwin L."/>
            <person name="Pitluck S."/>
            <person name="Peters L."/>
            <person name="Ovchinnikova G."/>
            <person name="Lu M."/>
            <person name="Land M.L."/>
            <person name="Hauser L."/>
            <person name="Pester M."/>
            <person name="Spring S."/>
            <person name="Ollivier B."/>
            <person name="Rattei T."/>
            <person name="Klenk H.-P."/>
            <person name="Wagner M."/>
            <person name="Loy A."/>
            <person name="Woyke T.J."/>
        </authorList>
    </citation>
    <scope>NUCLEOTIDE SEQUENCE [LARGE SCALE GENOMIC DNA]</scope>
    <source>
        <strain evidence="8 9">DSM 17734</strain>
    </source>
</reference>